<proteinExistence type="predicted"/>
<keyword evidence="8" id="KW-1185">Reference proteome</keyword>
<keyword evidence="3" id="KW-0479">Metal-binding</keyword>
<accession>A0AA35R0R0</accession>
<protein>
    <submittedName>
        <fullName evidence="7">Uncharacterized methyltransferase slr0309</fullName>
    </submittedName>
</protein>
<dbReference type="EMBL" id="CASHTH010000382">
    <property type="protein sequence ID" value="CAI7999716.1"/>
    <property type="molecule type" value="Genomic_DNA"/>
</dbReference>
<dbReference type="InterPro" id="IPR007197">
    <property type="entry name" value="rSAM"/>
</dbReference>
<gene>
    <name evidence="7" type="ORF">GBAR_LOCUS2774</name>
</gene>
<evidence type="ECO:0000259" key="6">
    <source>
        <dbReference type="SMART" id="SM00729"/>
    </source>
</evidence>
<name>A0AA35R0R0_GEOBA</name>
<dbReference type="SFLD" id="SFLDG01082">
    <property type="entry name" value="B12-binding_domain_containing"/>
    <property type="match status" value="1"/>
</dbReference>
<evidence type="ECO:0000256" key="5">
    <source>
        <dbReference type="ARBA" id="ARBA00023014"/>
    </source>
</evidence>
<evidence type="ECO:0000313" key="7">
    <source>
        <dbReference type="EMBL" id="CAI7999716.1"/>
    </source>
</evidence>
<dbReference type="InterPro" id="IPR051198">
    <property type="entry name" value="BchE-like"/>
</dbReference>
<dbReference type="AlphaFoldDB" id="A0AA35R0R0"/>
<dbReference type="PANTHER" id="PTHR43409:SF7">
    <property type="entry name" value="BLL1977 PROTEIN"/>
    <property type="match status" value="1"/>
</dbReference>
<dbReference type="GO" id="GO:0008168">
    <property type="term" value="F:methyltransferase activity"/>
    <property type="evidence" value="ECO:0007669"/>
    <property type="project" value="UniProtKB-KW"/>
</dbReference>
<dbReference type="GO" id="GO:0051536">
    <property type="term" value="F:iron-sulfur cluster binding"/>
    <property type="evidence" value="ECO:0007669"/>
    <property type="project" value="UniProtKB-KW"/>
</dbReference>
<evidence type="ECO:0000256" key="3">
    <source>
        <dbReference type="ARBA" id="ARBA00022723"/>
    </source>
</evidence>
<organism evidence="7 8">
    <name type="scientific">Geodia barretti</name>
    <name type="common">Barrett's horny sponge</name>
    <dbReference type="NCBI Taxonomy" id="519541"/>
    <lineage>
        <taxon>Eukaryota</taxon>
        <taxon>Metazoa</taxon>
        <taxon>Porifera</taxon>
        <taxon>Demospongiae</taxon>
        <taxon>Heteroscleromorpha</taxon>
        <taxon>Tetractinellida</taxon>
        <taxon>Astrophorina</taxon>
        <taxon>Geodiidae</taxon>
        <taxon>Geodia</taxon>
    </lineage>
</organism>
<dbReference type="SMART" id="SM00729">
    <property type="entry name" value="Elp3"/>
    <property type="match status" value="1"/>
</dbReference>
<feature type="domain" description="Elp3/MiaA/NifB-like radical SAM core" evidence="6">
    <location>
        <begin position="141"/>
        <end position="343"/>
    </location>
</feature>
<dbReference type="GO" id="GO:0032259">
    <property type="term" value="P:methylation"/>
    <property type="evidence" value="ECO:0007669"/>
    <property type="project" value="UniProtKB-KW"/>
</dbReference>
<dbReference type="GO" id="GO:0005829">
    <property type="term" value="C:cytosol"/>
    <property type="evidence" value="ECO:0007669"/>
    <property type="project" value="TreeGrafter"/>
</dbReference>
<reference evidence="7" key="1">
    <citation type="submission" date="2023-03" db="EMBL/GenBank/DDBJ databases">
        <authorList>
            <person name="Steffen K."/>
            <person name="Cardenas P."/>
        </authorList>
    </citation>
    <scope>NUCLEOTIDE SEQUENCE</scope>
</reference>
<keyword evidence="7" id="KW-0808">Transferase</keyword>
<dbReference type="PANTHER" id="PTHR43409">
    <property type="entry name" value="ANAEROBIC MAGNESIUM-PROTOPORPHYRIN IX MONOMETHYL ESTER CYCLASE-RELATED"/>
    <property type="match status" value="1"/>
</dbReference>
<comment type="cofactor">
    <cofactor evidence="1">
        <name>[4Fe-4S] cluster</name>
        <dbReference type="ChEBI" id="CHEBI:49883"/>
    </cofactor>
</comment>
<keyword evidence="2" id="KW-0949">S-adenosyl-L-methionine</keyword>
<sequence>MPQAIGVWCEEEGHDVTLECYTGFGNLIEDLPDNLDLAFIGTFTQGAQLAYALSNRLRSEGTITVLGGPHARCYPEDAQQYFDYVLGFTDKSVIREVLSDCSQYRPIGTYLSAKQQPTTLPSVRERWPFIEPILRKAPLVKAVPMLGSMGCPYTCAFCIDASIPYRPFDFEVIKDDLRFLLRQFKRPLVGWHDPNFGVRFDDYMGAIEEAIPPDSISFVAESSLSLLSETHLKRFKRNGFKAILPGIESWYDLGNKSKTGSRVGEEKVQKVSSEINTILKYIPYVQTNFVFGLDTDQGAEPFELTKRFVDMTPGAYPSYNLLTAYGRAAPLNLDYQRANRVIPLPFHFLNNDMMNVKPSNYSWTEFYKHMVDLGSHTFSWKSIVNRCKANEVPIAGWLTVPRGMSTRRHKIGRYVQVLQQLESDSKFRAYFEQETTELPQFYINRIRKDLGSLWEWLPDGALHYDPNAYLKSEQANSTEVIDLKKLKRG</sequence>
<dbReference type="SUPFAM" id="SSF102114">
    <property type="entry name" value="Radical SAM enzymes"/>
    <property type="match status" value="1"/>
</dbReference>
<keyword evidence="7" id="KW-0489">Methyltransferase</keyword>
<dbReference type="Proteomes" id="UP001174909">
    <property type="component" value="Unassembled WGS sequence"/>
</dbReference>
<dbReference type="CDD" id="cd01335">
    <property type="entry name" value="Radical_SAM"/>
    <property type="match status" value="1"/>
</dbReference>
<evidence type="ECO:0000313" key="8">
    <source>
        <dbReference type="Proteomes" id="UP001174909"/>
    </source>
</evidence>
<comment type="caution">
    <text evidence="7">The sequence shown here is derived from an EMBL/GenBank/DDBJ whole genome shotgun (WGS) entry which is preliminary data.</text>
</comment>
<keyword evidence="5" id="KW-0411">Iron-sulfur</keyword>
<evidence type="ECO:0000256" key="1">
    <source>
        <dbReference type="ARBA" id="ARBA00001966"/>
    </source>
</evidence>
<dbReference type="InterPro" id="IPR058240">
    <property type="entry name" value="rSAM_sf"/>
</dbReference>
<dbReference type="InterPro" id="IPR006638">
    <property type="entry name" value="Elp3/MiaA/NifB-like_rSAM"/>
</dbReference>
<evidence type="ECO:0000256" key="4">
    <source>
        <dbReference type="ARBA" id="ARBA00023004"/>
    </source>
</evidence>
<dbReference type="GO" id="GO:0046872">
    <property type="term" value="F:metal ion binding"/>
    <property type="evidence" value="ECO:0007669"/>
    <property type="project" value="UniProtKB-KW"/>
</dbReference>
<dbReference type="SFLD" id="SFLDS00029">
    <property type="entry name" value="Radical_SAM"/>
    <property type="match status" value="1"/>
</dbReference>
<dbReference type="Gene3D" id="3.40.50.280">
    <property type="entry name" value="Cobalamin-binding domain"/>
    <property type="match status" value="1"/>
</dbReference>
<evidence type="ECO:0000256" key="2">
    <source>
        <dbReference type="ARBA" id="ARBA00022691"/>
    </source>
</evidence>
<keyword evidence="4" id="KW-0408">Iron</keyword>